<feature type="domain" description="YozE SAM-like" evidence="2">
    <location>
        <begin position="4"/>
        <end position="69"/>
    </location>
</feature>
<protein>
    <recommendedName>
        <fullName evidence="1">UPF0346 protein I6N95_06185</fullName>
    </recommendedName>
</protein>
<dbReference type="InterPro" id="IPR010673">
    <property type="entry name" value="UPF0346"/>
</dbReference>
<dbReference type="SUPFAM" id="SSF140652">
    <property type="entry name" value="YozE-like"/>
    <property type="match status" value="1"/>
</dbReference>
<dbReference type="RefSeq" id="WP_209525706.1">
    <property type="nucleotide sequence ID" value="NZ_JAEEGA010000003.1"/>
</dbReference>
<dbReference type="Gene3D" id="1.10.150.260">
    <property type="entry name" value="YozE SAM-like"/>
    <property type="match status" value="1"/>
</dbReference>
<evidence type="ECO:0000313" key="4">
    <source>
        <dbReference type="Proteomes" id="UP000674938"/>
    </source>
</evidence>
<comment type="caution">
    <text evidence="3">The sequence shown here is derived from an EMBL/GenBank/DDBJ whole genome shotgun (WGS) entry which is preliminary data.</text>
</comment>
<evidence type="ECO:0000259" key="2">
    <source>
        <dbReference type="Pfam" id="PF06855"/>
    </source>
</evidence>
<dbReference type="EMBL" id="JAEEGA010000003">
    <property type="protein sequence ID" value="MBP1040584.1"/>
    <property type="molecule type" value="Genomic_DNA"/>
</dbReference>
<evidence type="ECO:0000313" key="3">
    <source>
        <dbReference type="EMBL" id="MBP1040584.1"/>
    </source>
</evidence>
<comment type="similarity">
    <text evidence="1">Belongs to the UPF0346 family.</text>
</comment>
<dbReference type="AlphaFoldDB" id="A0A940P8V2"/>
<dbReference type="HAMAP" id="MF_01538">
    <property type="entry name" value="UPF0346"/>
    <property type="match status" value="1"/>
</dbReference>
<dbReference type="Proteomes" id="UP000674938">
    <property type="component" value="Unassembled WGS sequence"/>
</dbReference>
<reference evidence="3" key="1">
    <citation type="submission" date="2020-12" db="EMBL/GenBank/DDBJ databases">
        <title>Vagococcus allomyrinae sp. nov. and Enterococcus lavae sp. nov., isolated from the larvae of Allomyrina dichotoma.</title>
        <authorList>
            <person name="Lee S.D."/>
        </authorList>
    </citation>
    <scope>NUCLEOTIDE SEQUENCE</scope>
    <source>
        <strain evidence="3">BWB3-3</strain>
    </source>
</reference>
<proteinExistence type="inferred from homology"/>
<gene>
    <name evidence="3" type="ORF">I6N95_06185</name>
</gene>
<evidence type="ECO:0000256" key="1">
    <source>
        <dbReference type="HAMAP-Rule" id="MF_01538"/>
    </source>
</evidence>
<organism evidence="3 4">
    <name type="scientific">Vagococcus allomyrinae</name>
    <dbReference type="NCBI Taxonomy" id="2794353"/>
    <lineage>
        <taxon>Bacteria</taxon>
        <taxon>Bacillati</taxon>
        <taxon>Bacillota</taxon>
        <taxon>Bacilli</taxon>
        <taxon>Lactobacillales</taxon>
        <taxon>Enterococcaceae</taxon>
        <taxon>Vagococcus</taxon>
    </lineage>
</organism>
<accession>A0A940P8V2</accession>
<dbReference type="Pfam" id="PF06855">
    <property type="entry name" value="YozE_SAM_like"/>
    <property type="match status" value="1"/>
</dbReference>
<dbReference type="PIRSF" id="PIRSF037262">
    <property type="entry name" value="UCP037262"/>
    <property type="match status" value="1"/>
</dbReference>
<dbReference type="InterPro" id="IPR036806">
    <property type="entry name" value="YozE_SAM-like_sf"/>
</dbReference>
<keyword evidence="4" id="KW-1185">Reference proteome</keyword>
<dbReference type="NCBIfam" id="NF010193">
    <property type="entry name" value="PRK13672.1"/>
    <property type="match status" value="1"/>
</dbReference>
<sequence>MRRSFYHYVLTLRGPKINEPETKLANAIGIDIQFPKQSESHSEISDYLELSTSYLDNMDIFDELWQKYLDHN</sequence>
<dbReference type="InterPro" id="IPR023089">
    <property type="entry name" value="YozE_SAM-like"/>
</dbReference>
<name>A0A940P8V2_9ENTE</name>